<accession>A0AAV5DGL4</accession>
<reference evidence="1" key="1">
    <citation type="journal article" date="2018" name="DNA Res.">
        <title>Multiple hybrid de novo genome assembly of finger millet, an orphan allotetraploid crop.</title>
        <authorList>
            <person name="Hatakeyama M."/>
            <person name="Aluri S."/>
            <person name="Balachadran M.T."/>
            <person name="Sivarajan S.R."/>
            <person name="Patrignani A."/>
            <person name="Gruter S."/>
            <person name="Poveda L."/>
            <person name="Shimizu-Inatsugi R."/>
            <person name="Baeten J."/>
            <person name="Francoijs K.J."/>
            <person name="Nataraja K.N."/>
            <person name="Reddy Y.A.N."/>
            <person name="Phadnis S."/>
            <person name="Ravikumar R.L."/>
            <person name="Schlapbach R."/>
            <person name="Sreeman S.M."/>
            <person name="Shimizu K.K."/>
        </authorList>
    </citation>
    <scope>NUCLEOTIDE SEQUENCE</scope>
</reference>
<gene>
    <name evidence="1" type="primary">ga27687</name>
    <name evidence="1" type="ORF">PR202_ga27687</name>
</gene>
<protein>
    <recommendedName>
        <fullName evidence="3">Reverse transcriptase zinc-binding domain-containing protein</fullName>
    </recommendedName>
</protein>
<evidence type="ECO:0008006" key="3">
    <source>
        <dbReference type="Google" id="ProtNLM"/>
    </source>
</evidence>
<dbReference type="Proteomes" id="UP001054889">
    <property type="component" value="Unassembled WGS sequence"/>
</dbReference>
<organism evidence="1 2">
    <name type="scientific">Eleusine coracana subsp. coracana</name>
    <dbReference type="NCBI Taxonomy" id="191504"/>
    <lineage>
        <taxon>Eukaryota</taxon>
        <taxon>Viridiplantae</taxon>
        <taxon>Streptophyta</taxon>
        <taxon>Embryophyta</taxon>
        <taxon>Tracheophyta</taxon>
        <taxon>Spermatophyta</taxon>
        <taxon>Magnoliopsida</taxon>
        <taxon>Liliopsida</taxon>
        <taxon>Poales</taxon>
        <taxon>Poaceae</taxon>
        <taxon>PACMAD clade</taxon>
        <taxon>Chloridoideae</taxon>
        <taxon>Cynodonteae</taxon>
        <taxon>Eleusininae</taxon>
        <taxon>Eleusine</taxon>
    </lineage>
</organism>
<name>A0AAV5DGL4_ELECO</name>
<keyword evidence="2" id="KW-1185">Reference proteome</keyword>
<dbReference type="AlphaFoldDB" id="A0AAV5DGL4"/>
<reference evidence="1" key="2">
    <citation type="submission" date="2021-12" db="EMBL/GenBank/DDBJ databases">
        <title>Resequencing data analysis of finger millet.</title>
        <authorList>
            <person name="Hatakeyama M."/>
            <person name="Aluri S."/>
            <person name="Balachadran M.T."/>
            <person name="Sivarajan S.R."/>
            <person name="Poveda L."/>
            <person name="Shimizu-Inatsugi R."/>
            <person name="Schlapbach R."/>
            <person name="Sreeman S.M."/>
            <person name="Shimizu K.K."/>
        </authorList>
    </citation>
    <scope>NUCLEOTIDE SEQUENCE</scope>
</reference>
<evidence type="ECO:0000313" key="2">
    <source>
        <dbReference type="Proteomes" id="UP001054889"/>
    </source>
</evidence>
<comment type="caution">
    <text evidence="1">The sequence shown here is derived from an EMBL/GenBank/DDBJ whole genome shotgun (WGS) entry which is preliminary data.</text>
</comment>
<proteinExistence type="predicted"/>
<evidence type="ECO:0000313" key="1">
    <source>
        <dbReference type="EMBL" id="GJN09662.1"/>
    </source>
</evidence>
<sequence>MTLDPYVCELCILQKEETLKRLFLRCSFARACWQTIGISFPNALSLKRMVSILRRTLQVPFYMEIIITMSWCIWKQRNNWLFNGQDPSVQSCKEDFKEDFALVILRAKSKYLPHIQQWLETLL</sequence>
<dbReference type="EMBL" id="BQKI01000016">
    <property type="protein sequence ID" value="GJN09662.1"/>
    <property type="molecule type" value="Genomic_DNA"/>
</dbReference>